<dbReference type="EMBL" id="LN835303">
    <property type="protein sequence ID" value="CRG99721.1"/>
    <property type="molecule type" value="Genomic_DNA"/>
</dbReference>
<gene>
    <name evidence="1" type="ORF">PRELSG_0814700</name>
</gene>
<dbReference type="AlphaFoldDB" id="A0A1J1H4V5"/>
<dbReference type="GeneID" id="39735823"/>
<dbReference type="OrthoDB" id="419333at2759"/>
<accession>A0A1J1H4V5</accession>
<reference evidence="1 2" key="1">
    <citation type="submission" date="2015-04" db="EMBL/GenBank/DDBJ databases">
        <authorList>
            <consortium name="Pathogen Informatics"/>
        </authorList>
    </citation>
    <scope>NUCLEOTIDE SEQUENCE [LARGE SCALE GENOMIC DNA]</scope>
    <source>
        <strain evidence="1 2">SGS1</strain>
    </source>
</reference>
<dbReference type="RefSeq" id="XP_028532726.1">
    <property type="nucleotide sequence ID" value="XM_028676214.1"/>
</dbReference>
<dbReference type="PANTHER" id="PTHR31296:SF1">
    <property type="entry name" value="MITOCHONDRIAL PROTEIN C2ORF69"/>
    <property type="match status" value="1"/>
</dbReference>
<evidence type="ECO:0000313" key="1">
    <source>
        <dbReference type="EMBL" id="CRG99721.1"/>
    </source>
</evidence>
<sequence>MPVCFGVYNVCGFNKKYNTILYREPILINKDYDSKYIIFFPGDYSNFFSNSVYTSFILESTYECTSYCFSYEALFWVISRKYLYDHIIFIKPSTFYNYYATFSNFLQFPEISSNIVTGNIIEKNSQEHNKTTTYNNNDTSATCIKHLLCLLISLNEKLSENKKKKKNYNSNCNTNNVRNTFNSNINDSNEINNSDIYKYATKDKTNKEEKFINDNYDNEYYSKYLKEKIKNKLVLIGFSKGCTVLISLLREANKMNFFWEKVDSIFFLDPGFNKNTFNSNIENNSLEKISEYNLKIFIHSTPRQITDESGVCIHKELLNFVNLLKKFHIYVSSYLHYTNIKKSINPFSLHFEILVDFSEDISADIHTDSLLLNPYEKIEIKLCKNKKCKENFLFENWRENSFLNQMF</sequence>
<keyword evidence="2" id="KW-1185">Reference proteome</keyword>
<dbReference type="VEuPathDB" id="PlasmoDB:PRELSG_0814700"/>
<proteinExistence type="predicted"/>
<dbReference type="PANTHER" id="PTHR31296">
    <property type="entry name" value="UPF0565 PROTEIN C2ORF69"/>
    <property type="match status" value="1"/>
</dbReference>
<protein>
    <submittedName>
        <fullName evidence="1">Uncharacterized protein</fullName>
    </submittedName>
</protein>
<dbReference type="Pfam" id="PF10561">
    <property type="entry name" value="C2orf69"/>
    <property type="match status" value="1"/>
</dbReference>
<dbReference type="Proteomes" id="UP000220158">
    <property type="component" value="Chromosome 8"/>
</dbReference>
<dbReference type="KEGG" id="prel:PRELSG_0814700"/>
<dbReference type="GO" id="GO:0005739">
    <property type="term" value="C:mitochondrion"/>
    <property type="evidence" value="ECO:0007669"/>
    <property type="project" value="TreeGrafter"/>
</dbReference>
<organism evidence="1 2">
    <name type="scientific">Plasmodium relictum</name>
    <dbReference type="NCBI Taxonomy" id="85471"/>
    <lineage>
        <taxon>Eukaryota</taxon>
        <taxon>Sar</taxon>
        <taxon>Alveolata</taxon>
        <taxon>Apicomplexa</taxon>
        <taxon>Aconoidasida</taxon>
        <taxon>Haemosporida</taxon>
        <taxon>Plasmodiidae</taxon>
        <taxon>Plasmodium</taxon>
        <taxon>Plasmodium (Haemamoeba)</taxon>
    </lineage>
</organism>
<evidence type="ECO:0000313" key="2">
    <source>
        <dbReference type="Proteomes" id="UP000220158"/>
    </source>
</evidence>
<dbReference type="InterPro" id="IPR018881">
    <property type="entry name" value="C2orf69_mit"/>
</dbReference>
<name>A0A1J1H4V5_PLARL</name>